<dbReference type="EMBL" id="AZEY01000066">
    <property type="protein sequence ID" value="KRL65521.1"/>
    <property type="molecule type" value="Genomic_DNA"/>
</dbReference>
<evidence type="ECO:0000259" key="4">
    <source>
        <dbReference type="Pfam" id="PF00724"/>
    </source>
</evidence>
<name>A0A0R1S9B1_9LACO</name>
<organism evidence="5 6">
    <name type="scientific">Lentilactobacillus diolivorans DSM 14421</name>
    <dbReference type="NCBI Taxonomy" id="1423739"/>
    <lineage>
        <taxon>Bacteria</taxon>
        <taxon>Bacillati</taxon>
        <taxon>Bacillota</taxon>
        <taxon>Bacilli</taxon>
        <taxon>Lactobacillales</taxon>
        <taxon>Lactobacillaceae</taxon>
        <taxon>Lentilactobacillus</taxon>
    </lineage>
</organism>
<proteinExistence type="inferred from homology"/>
<evidence type="ECO:0000256" key="3">
    <source>
        <dbReference type="ARBA" id="ARBA00023002"/>
    </source>
</evidence>
<reference evidence="5 6" key="1">
    <citation type="journal article" date="2015" name="Genome Announc.">
        <title>Expanding the biotechnology potential of lactobacilli through comparative genomics of 213 strains and associated genera.</title>
        <authorList>
            <person name="Sun Z."/>
            <person name="Harris H.M."/>
            <person name="McCann A."/>
            <person name="Guo C."/>
            <person name="Argimon S."/>
            <person name="Zhang W."/>
            <person name="Yang X."/>
            <person name="Jeffery I.B."/>
            <person name="Cooney J.C."/>
            <person name="Kagawa T.F."/>
            <person name="Liu W."/>
            <person name="Song Y."/>
            <person name="Salvetti E."/>
            <person name="Wrobel A."/>
            <person name="Rasinkangas P."/>
            <person name="Parkhill J."/>
            <person name="Rea M.C."/>
            <person name="O'Sullivan O."/>
            <person name="Ritari J."/>
            <person name="Douillard F.P."/>
            <person name="Paul Ross R."/>
            <person name="Yang R."/>
            <person name="Briner A.E."/>
            <person name="Felis G.E."/>
            <person name="de Vos W.M."/>
            <person name="Barrangou R."/>
            <person name="Klaenhammer T.R."/>
            <person name="Caufield P.W."/>
            <person name="Cui Y."/>
            <person name="Zhang H."/>
            <person name="O'Toole P.W."/>
        </authorList>
    </citation>
    <scope>NUCLEOTIDE SEQUENCE [LARGE SCALE GENOMIC DNA]</scope>
    <source>
        <strain evidence="5 6">DSM 14421</strain>
    </source>
</reference>
<dbReference type="CDD" id="cd02933">
    <property type="entry name" value="OYE_like_FMN"/>
    <property type="match status" value="1"/>
</dbReference>
<feature type="domain" description="NADH:flavin oxidoreductase/NADH oxidase N-terminal" evidence="4">
    <location>
        <begin position="9"/>
        <end position="330"/>
    </location>
</feature>
<dbReference type="PANTHER" id="PTHR22893">
    <property type="entry name" value="NADH OXIDOREDUCTASE-RELATED"/>
    <property type="match status" value="1"/>
</dbReference>
<dbReference type="Gene3D" id="3.20.20.70">
    <property type="entry name" value="Aldolase class I"/>
    <property type="match status" value="1"/>
</dbReference>
<dbReference type="PATRIC" id="fig|1423739.3.peg.75"/>
<evidence type="ECO:0000313" key="6">
    <source>
        <dbReference type="Proteomes" id="UP000052013"/>
    </source>
</evidence>
<dbReference type="InterPro" id="IPR045247">
    <property type="entry name" value="Oye-like"/>
</dbReference>
<evidence type="ECO:0000256" key="1">
    <source>
        <dbReference type="ARBA" id="ARBA00001917"/>
    </source>
</evidence>
<protein>
    <recommendedName>
        <fullName evidence="4">NADH:flavin oxidoreductase/NADH oxidase N-terminal domain-containing protein</fullName>
    </recommendedName>
</protein>
<dbReference type="InterPro" id="IPR001155">
    <property type="entry name" value="OxRdtase_FMN_N"/>
</dbReference>
<dbReference type="GO" id="GO:0005829">
    <property type="term" value="C:cytosol"/>
    <property type="evidence" value="ECO:0007669"/>
    <property type="project" value="TreeGrafter"/>
</dbReference>
<dbReference type="GO" id="GO:0016628">
    <property type="term" value="F:oxidoreductase activity, acting on the CH-CH group of donors, NAD or NADP as acceptor"/>
    <property type="evidence" value="ECO:0007669"/>
    <property type="project" value="UniProtKB-ARBA"/>
</dbReference>
<dbReference type="STRING" id="1423739.FC85_GL000070"/>
<dbReference type="Proteomes" id="UP000052013">
    <property type="component" value="Unassembled WGS sequence"/>
</dbReference>
<accession>A0A0R1S9B1</accession>
<gene>
    <name evidence="5" type="ORF">FC85_GL000070</name>
</gene>
<dbReference type="RefSeq" id="WP_057864675.1">
    <property type="nucleotide sequence ID" value="NZ_AZEY01000066.1"/>
</dbReference>
<comment type="similarity">
    <text evidence="2">Belongs to the NADH:flavin oxidoreductase/NADH oxidase family.</text>
</comment>
<dbReference type="InterPro" id="IPR013785">
    <property type="entry name" value="Aldolase_TIM"/>
</dbReference>
<sequence>MKKLWDQPKLGNIELSNRLVMAPMTRSRAELNGVPGSLAAKYYSQRASMGLIITEGAQPSAAGQGYLKTPGIYTNDHISGWRRVTDAVHEKGGKIFIQLMHVGRMAHPDNTPAHHQPVAPSAIAPNEKIFTATGMQSIPTPHALSEQEIQQTIADYRHGAAAVIEAGADGVEIHGANGYLIHQFLGQSSNVRQDNYGGSIQNRARLALEIARAVTDEIGPERVGFRVSPLNLLGGVNEGPEAKDLYHYLVTELNQLNLAYLHVMHVGHEDILADIRHAWQHSLIVNRAGRPIEELSDDLNNNLADLVSVGNFSLANPDLVTRLKKKVALNEPNPKTFYVDDGPLGYTDYPEWSKI</sequence>
<comment type="cofactor">
    <cofactor evidence="1">
        <name>FMN</name>
        <dbReference type="ChEBI" id="CHEBI:58210"/>
    </cofactor>
</comment>
<dbReference type="AlphaFoldDB" id="A0A0R1S9B1"/>
<comment type="caution">
    <text evidence="5">The sequence shown here is derived from an EMBL/GenBank/DDBJ whole genome shotgun (WGS) entry which is preliminary data.</text>
</comment>
<dbReference type="GO" id="GO:0010181">
    <property type="term" value="F:FMN binding"/>
    <property type="evidence" value="ECO:0007669"/>
    <property type="project" value="InterPro"/>
</dbReference>
<dbReference type="SUPFAM" id="SSF51395">
    <property type="entry name" value="FMN-linked oxidoreductases"/>
    <property type="match status" value="1"/>
</dbReference>
<keyword evidence="3" id="KW-0560">Oxidoreductase</keyword>
<dbReference type="FunFam" id="3.20.20.70:FF:000059">
    <property type="entry name" value="N-ethylmaleimide reductase, FMN-linked"/>
    <property type="match status" value="1"/>
</dbReference>
<evidence type="ECO:0000313" key="5">
    <source>
        <dbReference type="EMBL" id="KRL65521.1"/>
    </source>
</evidence>
<dbReference type="Pfam" id="PF00724">
    <property type="entry name" value="Oxidored_FMN"/>
    <property type="match status" value="1"/>
</dbReference>
<dbReference type="PANTHER" id="PTHR22893:SF91">
    <property type="entry name" value="NADPH DEHYDROGENASE 2-RELATED"/>
    <property type="match status" value="1"/>
</dbReference>
<evidence type="ECO:0000256" key="2">
    <source>
        <dbReference type="ARBA" id="ARBA00005979"/>
    </source>
</evidence>